<dbReference type="InterPro" id="IPR023562">
    <property type="entry name" value="ClpP/TepA"/>
</dbReference>
<dbReference type="EMBL" id="PZQS01000010">
    <property type="protein sequence ID" value="PVD23049.1"/>
    <property type="molecule type" value="Genomic_DNA"/>
</dbReference>
<evidence type="ECO:0000256" key="1">
    <source>
        <dbReference type="ARBA" id="ARBA00007039"/>
    </source>
</evidence>
<dbReference type="GO" id="GO:0004176">
    <property type="term" value="F:ATP-dependent peptidase activity"/>
    <property type="evidence" value="ECO:0007669"/>
    <property type="project" value="InterPro"/>
</dbReference>
<dbReference type="EC" id="3.4.21.92" evidence="7"/>
<dbReference type="Pfam" id="PF00574">
    <property type="entry name" value="CLP_protease"/>
    <property type="match status" value="1"/>
</dbReference>
<evidence type="ECO:0000256" key="8">
    <source>
        <dbReference type="RuleBase" id="RU003567"/>
    </source>
</evidence>
<keyword evidence="3 7" id="KW-0378">Hydrolase</keyword>
<accession>A0A2T7NPE9</accession>
<dbReference type="NCBIfam" id="NF009205">
    <property type="entry name" value="PRK12553.1"/>
    <property type="match status" value="1"/>
</dbReference>
<dbReference type="OrthoDB" id="2017408at2759"/>
<dbReference type="Proteomes" id="UP000245119">
    <property type="component" value="Linkage Group LG10"/>
</dbReference>
<dbReference type="HAMAP" id="MF_00444">
    <property type="entry name" value="ClpP"/>
    <property type="match status" value="1"/>
</dbReference>
<evidence type="ECO:0000256" key="7">
    <source>
        <dbReference type="RuleBase" id="RU000549"/>
    </source>
</evidence>
<dbReference type="InterPro" id="IPR018215">
    <property type="entry name" value="ClpP_Ser_AS"/>
</dbReference>
<comment type="similarity">
    <text evidence="1 8">Belongs to the peptidase S14 family.</text>
</comment>
<sequence>MRTSLLRPLQCFTRLRRSSPNHPRHFHRSPWQHHPLVPIVIEQTGRGERAYDIYSRLLKERIICVMGPISDDLSSLVVAQLLFLQSESSKKAIHMYINSPGGSVTAGLGIYDTMQYVQPPIATWCVGQACSMASLLLCAGEQGMRHSLPNSRVMIHQPSGQAAGQATDIQIQAEEIIKLKQQINRIYVKHTGQLLSVIENSMERDRFMSPQEAKEFGLIDKILEQPPKLEDSRDTWSSSSQNASSGQDLCN</sequence>
<dbReference type="InterPro" id="IPR033135">
    <property type="entry name" value="ClpP_His_AS"/>
</dbReference>
<name>A0A2T7NPE9_POMCA</name>
<feature type="region of interest" description="Disordered" evidence="9">
    <location>
        <begin position="224"/>
        <end position="251"/>
    </location>
</feature>
<dbReference type="NCBIfam" id="NF001368">
    <property type="entry name" value="PRK00277.1"/>
    <property type="match status" value="1"/>
</dbReference>
<reference evidence="10 11" key="1">
    <citation type="submission" date="2018-04" db="EMBL/GenBank/DDBJ databases">
        <title>The genome of golden apple snail Pomacea canaliculata provides insight into stress tolerance and invasive adaptation.</title>
        <authorList>
            <person name="Liu C."/>
            <person name="Liu B."/>
            <person name="Ren Y."/>
            <person name="Zhang Y."/>
            <person name="Wang H."/>
            <person name="Li S."/>
            <person name="Jiang F."/>
            <person name="Yin L."/>
            <person name="Zhang G."/>
            <person name="Qian W."/>
            <person name="Fan W."/>
        </authorList>
    </citation>
    <scope>NUCLEOTIDE SEQUENCE [LARGE SCALE GENOMIC DNA]</scope>
    <source>
        <strain evidence="10">SZHN2017</strain>
        <tissue evidence="10">Muscle</tissue>
    </source>
</reference>
<evidence type="ECO:0000313" key="11">
    <source>
        <dbReference type="Proteomes" id="UP000245119"/>
    </source>
</evidence>
<dbReference type="SUPFAM" id="SSF52096">
    <property type="entry name" value="ClpP/crotonase"/>
    <property type="match status" value="1"/>
</dbReference>
<dbReference type="GO" id="GO:0051117">
    <property type="term" value="F:ATPase binding"/>
    <property type="evidence" value="ECO:0007669"/>
    <property type="project" value="TreeGrafter"/>
</dbReference>
<evidence type="ECO:0000256" key="4">
    <source>
        <dbReference type="ARBA" id="ARBA00022825"/>
    </source>
</evidence>
<evidence type="ECO:0000256" key="2">
    <source>
        <dbReference type="ARBA" id="ARBA00022670"/>
    </source>
</evidence>
<feature type="active site" evidence="6">
    <location>
        <position position="156"/>
    </location>
</feature>
<feature type="compositionally biased region" description="Basic and acidic residues" evidence="9">
    <location>
        <begin position="224"/>
        <end position="234"/>
    </location>
</feature>
<evidence type="ECO:0000256" key="5">
    <source>
        <dbReference type="PROSITE-ProRule" id="PRU10085"/>
    </source>
</evidence>
<dbReference type="PANTHER" id="PTHR10381:SF11">
    <property type="entry name" value="ATP-DEPENDENT CLP PROTEASE PROTEOLYTIC SUBUNIT, MITOCHONDRIAL"/>
    <property type="match status" value="1"/>
</dbReference>
<dbReference type="Gene3D" id="3.90.226.10">
    <property type="entry name" value="2-enoyl-CoA Hydratase, Chain A, domain 1"/>
    <property type="match status" value="1"/>
</dbReference>
<evidence type="ECO:0000256" key="9">
    <source>
        <dbReference type="SAM" id="MobiDB-lite"/>
    </source>
</evidence>
<evidence type="ECO:0000256" key="6">
    <source>
        <dbReference type="PROSITE-ProRule" id="PRU10086"/>
    </source>
</evidence>
<organism evidence="10 11">
    <name type="scientific">Pomacea canaliculata</name>
    <name type="common">Golden apple snail</name>
    <dbReference type="NCBI Taxonomy" id="400727"/>
    <lineage>
        <taxon>Eukaryota</taxon>
        <taxon>Metazoa</taxon>
        <taxon>Spiralia</taxon>
        <taxon>Lophotrochozoa</taxon>
        <taxon>Mollusca</taxon>
        <taxon>Gastropoda</taxon>
        <taxon>Caenogastropoda</taxon>
        <taxon>Architaenioglossa</taxon>
        <taxon>Ampullarioidea</taxon>
        <taxon>Ampullariidae</taxon>
        <taxon>Pomacea</taxon>
    </lineage>
</organism>
<dbReference type="PROSITE" id="PS00381">
    <property type="entry name" value="CLP_PROTEASE_SER"/>
    <property type="match status" value="1"/>
</dbReference>
<gene>
    <name evidence="10" type="ORF">C0Q70_16311</name>
</gene>
<dbReference type="OMA" id="RDYWMKA"/>
<dbReference type="PANTHER" id="PTHR10381">
    <property type="entry name" value="ATP-DEPENDENT CLP PROTEASE PROTEOLYTIC SUBUNIT"/>
    <property type="match status" value="1"/>
</dbReference>
<dbReference type="PROSITE" id="PS00382">
    <property type="entry name" value="CLP_PROTEASE_HIS"/>
    <property type="match status" value="1"/>
</dbReference>
<dbReference type="GO" id="GO:0004252">
    <property type="term" value="F:serine-type endopeptidase activity"/>
    <property type="evidence" value="ECO:0007669"/>
    <property type="project" value="UniProtKB-EC"/>
</dbReference>
<evidence type="ECO:0000313" key="10">
    <source>
        <dbReference type="EMBL" id="PVD23049.1"/>
    </source>
</evidence>
<dbReference type="FunFam" id="3.90.226.10:FF:000001">
    <property type="entry name" value="ATP-dependent Clp protease proteolytic subunit"/>
    <property type="match status" value="1"/>
</dbReference>
<dbReference type="PRINTS" id="PR00127">
    <property type="entry name" value="CLPPROTEASEP"/>
</dbReference>
<dbReference type="AlphaFoldDB" id="A0A2T7NPE9"/>
<dbReference type="InterPro" id="IPR001907">
    <property type="entry name" value="ClpP"/>
</dbReference>
<dbReference type="InterPro" id="IPR029045">
    <property type="entry name" value="ClpP/crotonase-like_dom_sf"/>
</dbReference>
<keyword evidence="4 7" id="KW-0720">Serine protease</keyword>
<feature type="active site" evidence="5">
    <location>
        <position position="131"/>
    </location>
</feature>
<dbReference type="CDD" id="cd07017">
    <property type="entry name" value="S14_ClpP_2"/>
    <property type="match status" value="1"/>
</dbReference>
<keyword evidence="11" id="KW-1185">Reference proteome</keyword>
<protein>
    <recommendedName>
        <fullName evidence="8">ATP-dependent Clp protease proteolytic subunit</fullName>
        <ecNumber evidence="7">3.4.21.92</ecNumber>
    </recommendedName>
</protein>
<proteinExistence type="inferred from homology"/>
<dbReference type="STRING" id="400727.A0A2T7NPE9"/>
<keyword evidence="2 7" id="KW-0645">Protease</keyword>
<comment type="caution">
    <text evidence="10">The sequence shown here is derived from an EMBL/GenBank/DDBJ whole genome shotgun (WGS) entry which is preliminary data.</text>
</comment>
<dbReference type="GO" id="GO:0006515">
    <property type="term" value="P:protein quality control for misfolded or incompletely synthesized proteins"/>
    <property type="evidence" value="ECO:0007669"/>
    <property type="project" value="TreeGrafter"/>
</dbReference>
<evidence type="ECO:0000256" key="3">
    <source>
        <dbReference type="ARBA" id="ARBA00022801"/>
    </source>
</evidence>
<dbReference type="GO" id="GO:0009368">
    <property type="term" value="C:endopeptidase Clp complex"/>
    <property type="evidence" value="ECO:0007669"/>
    <property type="project" value="TreeGrafter"/>
</dbReference>